<evidence type="ECO:0000256" key="1">
    <source>
        <dbReference type="SAM" id="MobiDB-lite"/>
    </source>
</evidence>
<feature type="compositionally biased region" description="Acidic residues" evidence="1">
    <location>
        <begin position="73"/>
        <end position="90"/>
    </location>
</feature>
<sequence>MADLPLPGAFVRANPLPFPRAIIEQQVEALIAFLDAADGDPDIEDGDEDCCPAYDDRPYSMGACGDLTGGAGDLDDAEEDDPSGQCDEDGINTSQFLTRNCGPGCIISDSDHAYWD</sequence>
<evidence type="ECO:0000313" key="2">
    <source>
        <dbReference type="EMBL" id="MXP28107.1"/>
    </source>
</evidence>
<evidence type="ECO:0000313" key="3">
    <source>
        <dbReference type="Proteomes" id="UP000439780"/>
    </source>
</evidence>
<protein>
    <submittedName>
        <fullName evidence="2">Uncharacterized protein</fullName>
    </submittedName>
</protein>
<dbReference type="EMBL" id="WTYA01000002">
    <property type="protein sequence ID" value="MXP28107.1"/>
    <property type="molecule type" value="Genomic_DNA"/>
</dbReference>
<proteinExistence type="predicted"/>
<dbReference type="Proteomes" id="UP000439780">
    <property type="component" value="Unassembled WGS sequence"/>
</dbReference>
<comment type="caution">
    <text evidence="2">The sequence shown here is derived from an EMBL/GenBank/DDBJ whole genome shotgun (WGS) entry which is preliminary data.</text>
</comment>
<feature type="region of interest" description="Disordered" evidence="1">
    <location>
        <begin position="68"/>
        <end position="91"/>
    </location>
</feature>
<reference evidence="2 3" key="1">
    <citation type="submission" date="2019-12" db="EMBL/GenBank/DDBJ databases">
        <title>Genomic-based taxomic classification of the family Erythrobacteraceae.</title>
        <authorList>
            <person name="Xu L."/>
        </authorList>
    </citation>
    <scope>NUCLEOTIDE SEQUENCE [LARGE SCALE GENOMIC DNA]</scope>
    <source>
        <strain evidence="2 3">KEMB 9005-328</strain>
    </source>
</reference>
<name>A0A845AF49_9SPHN</name>
<dbReference type="AlphaFoldDB" id="A0A845AF49"/>
<organism evidence="2 3">
    <name type="scientific">Qipengyuania algicida</name>
    <dbReference type="NCBI Taxonomy" id="1836209"/>
    <lineage>
        <taxon>Bacteria</taxon>
        <taxon>Pseudomonadati</taxon>
        <taxon>Pseudomonadota</taxon>
        <taxon>Alphaproteobacteria</taxon>
        <taxon>Sphingomonadales</taxon>
        <taxon>Erythrobacteraceae</taxon>
        <taxon>Qipengyuania</taxon>
    </lineage>
</organism>
<accession>A0A845AF49</accession>
<gene>
    <name evidence="2" type="ORF">GRI58_04630</name>
</gene>
<dbReference type="RefSeq" id="WP_202386779.1">
    <property type="nucleotide sequence ID" value="NZ_WTYA01000002.1"/>
</dbReference>
<keyword evidence="3" id="KW-1185">Reference proteome</keyword>